<reference evidence="1" key="2">
    <citation type="journal article" date="2015" name="Fish Shellfish Immunol.">
        <title>Early steps in the European eel (Anguilla anguilla)-Vibrio vulnificus interaction in the gills: Role of the RtxA13 toxin.</title>
        <authorList>
            <person name="Callol A."/>
            <person name="Pajuelo D."/>
            <person name="Ebbesson L."/>
            <person name="Teles M."/>
            <person name="MacKenzie S."/>
            <person name="Amaro C."/>
        </authorList>
    </citation>
    <scope>NUCLEOTIDE SEQUENCE</scope>
</reference>
<dbReference type="AlphaFoldDB" id="A0A0E9TC32"/>
<protein>
    <submittedName>
        <fullName evidence="1">Uncharacterized protein</fullName>
    </submittedName>
</protein>
<proteinExistence type="predicted"/>
<sequence>MQGTLHVIGIMEKTSHLLRKISEMKKEGSTSAFNFQHSNSF</sequence>
<organism evidence="1">
    <name type="scientific">Anguilla anguilla</name>
    <name type="common">European freshwater eel</name>
    <name type="synonym">Muraena anguilla</name>
    <dbReference type="NCBI Taxonomy" id="7936"/>
    <lineage>
        <taxon>Eukaryota</taxon>
        <taxon>Metazoa</taxon>
        <taxon>Chordata</taxon>
        <taxon>Craniata</taxon>
        <taxon>Vertebrata</taxon>
        <taxon>Euteleostomi</taxon>
        <taxon>Actinopterygii</taxon>
        <taxon>Neopterygii</taxon>
        <taxon>Teleostei</taxon>
        <taxon>Anguilliformes</taxon>
        <taxon>Anguillidae</taxon>
        <taxon>Anguilla</taxon>
    </lineage>
</organism>
<dbReference type="EMBL" id="GBXM01058319">
    <property type="protein sequence ID" value="JAH50258.1"/>
    <property type="molecule type" value="Transcribed_RNA"/>
</dbReference>
<reference evidence="1" key="1">
    <citation type="submission" date="2014-11" db="EMBL/GenBank/DDBJ databases">
        <authorList>
            <person name="Amaro Gonzalez C."/>
        </authorList>
    </citation>
    <scope>NUCLEOTIDE SEQUENCE</scope>
</reference>
<name>A0A0E9TC32_ANGAN</name>
<evidence type="ECO:0000313" key="1">
    <source>
        <dbReference type="EMBL" id="JAH50258.1"/>
    </source>
</evidence>
<accession>A0A0E9TC32</accession>